<keyword evidence="9" id="KW-1185">Reference proteome</keyword>
<evidence type="ECO:0000313" key="8">
    <source>
        <dbReference type="EMBL" id="SJZ36498.1"/>
    </source>
</evidence>
<dbReference type="Proteomes" id="UP000189941">
    <property type="component" value="Unassembled WGS sequence"/>
</dbReference>
<comment type="subcellular location">
    <subcellularLocation>
        <location evidence="1">Membrane</location>
        <topology evidence="1">Multi-pass membrane protein</topology>
    </subcellularLocation>
</comment>
<evidence type="ECO:0000256" key="4">
    <source>
        <dbReference type="ARBA" id="ARBA00022989"/>
    </source>
</evidence>
<feature type="transmembrane region" description="Helical" evidence="6">
    <location>
        <begin position="76"/>
        <end position="96"/>
    </location>
</feature>
<sequence>MRKLFEQIIKFGIVGVIATVIDWIIFYTLFNAFGVWYILAKFIAFVIATIFNYYLSMKYVFVSKYSETEKGREFQLFVLLSVIGMLITLALLWFTVEILGINANYANIMVAVVVMCINFAMRKIWLEQK</sequence>
<dbReference type="InterPro" id="IPR051401">
    <property type="entry name" value="GtrA_CellWall_Glycosyl"/>
</dbReference>
<feature type="transmembrane region" description="Helical" evidence="6">
    <location>
        <begin position="102"/>
        <end position="121"/>
    </location>
</feature>
<dbReference type="STRING" id="1121925.SAMN02746011_00524"/>
<name>A0A1T4K289_9LACT</name>
<keyword evidence="4 6" id="KW-1133">Transmembrane helix</keyword>
<dbReference type="PANTHER" id="PTHR38459:SF1">
    <property type="entry name" value="PROPHAGE BACTOPRENOL-LINKED GLUCOSE TRANSLOCASE HOMOLOG"/>
    <property type="match status" value="1"/>
</dbReference>
<feature type="transmembrane region" description="Helical" evidence="6">
    <location>
        <begin position="36"/>
        <end position="55"/>
    </location>
</feature>
<accession>A0A1T4K289</accession>
<dbReference type="AlphaFoldDB" id="A0A1T4K289"/>
<evidence type="ECO:0000256" key="6">
    <source>
        <dbReference type="SAM" id="Phobius"/>
    </source>
</evidence>
<protein>
    <submittedName>
        <fullName evidence="8">Putative flippase GtrA (Transmembrane translocase of bactoprenol-linked glucose)</fullName>
    </submittedName>
</protein>
<keyword evidence="3 6" id="KW-0812">Transmembrane</keyword>
<dbReference type="InterPro" id="IPR007267">
    <property type="entry name" value="GtrA_DPMS_TM"/>
</dbReference>
<gene>
    <name evidence="8" type="ORF">SAMN02746011_00524</name>
</gene>
<dbReference type="OrthoDB" id="9807815at2"/>
<dbReference type="GO" id="GO:0005886">
    <property type="term" value="C:plasma membrane"/>
    <property type="evidence" value="ECO:0007669"/>
    <property type="project" value="TreeGrafter"/>
</dbReference>
<dbReference type="GO" id="GO:0000271">
    <property type="term" value="P:polysaccharide biosynthetic process"/>
    <property type="evidence" value="ECO:0007669"/>
    <property type="project" value="InterPro"/>
</dbReference>
<keyword evidence="5 6" id="KW-0472">Membrane</keyword>
<evidence type="ECO:0000256" key="1">
    <source>
        <dbReference type="ARBA" id="ARBA00004141"/>
    </source>
</evidence>
<feature type="domain" description="GtrA/DPMS transmembrane" evidence="7">
    <location>
        <begin position="10"/>
        <end position="125"/>
    </location>
</feature>
<evidence type="ECO:0000259" key="7">
    <source>
        <dbReference type="Pfam" id="PF04138"/>
    </source>
</evidence>
<feature type="transmembrane region" description="Helical" evidence="6">
    <location>
        <begin position="12"/>
        <end position="30"/>
    </location>
</feature>
<evidence type="ECO:0000256" key="5">
    <source>
        <dbReference type="ARBA" id="ARBA00023136"/>
    </source>
</evidence>
<evidence type="ECO:0000313" key="9">
    <source>
        <dbReference type="Proteomes" id="UP000189941"/>
    </source>
</evidence>
<evidence type="ECO:0000256" key="3">
    <source>
        <dbReference type="ARBA" id="ARBA00022692"/>
    </source>
</evidence>
<dbReference type="RefSeq" id="WP_071408900.1">
    <property type="nucleotide sequence ID" value="NZ_FUWO01000003.1"/>
</dbReference>
<dbReference type="EMBL" id="FUWO01000003">
    <property type="protein sequence ID" value="SJZ36498.1"/>
    <property type="molecule type" value="Genomic_DNA"/>
</dbReference>
<comment type="similarity">
    <text evidence="2">Belongs to the GtrA family.</text>
</comment>
<evidence type="ECO:0000256" key="2">
    <source>
        <dbReference type="ARBA" id="ARBA00009399"/>
    </source>
</evidence>
<proteinExistence type="inferred from homology"/>
<reference evidence="9" key="1">
    <citation type="submission" date="2017-02" db="EMBL/GenBank/DDBJ databases">
        <authorList>
            <person name="Varghese N."/>
            <person name="Submissions S."/>
        </authorList>
    </citation>
    <scope>NUCLEOTIDE SEQUENCE [LARGE SCALE GENOMIC DNA]</scope>
    <source>
        <strain evidence="9">DSM 15739</strain>
    </source>
</reference>
<organism evidence="8 9">
    <name type="scientific">Globicatella sulfidifaciens DSM 15739</name>
    <dbReference type="NCBI Taxonomy" id="1121925"/>
    <lineage>
        <taxon>Bacteria</taxon>
        <taxon>Bacillati</taxon>
        <taxon>Bacillota</taxon>
        <taxon>Bacilli</taxon>
        <taxon>Lactobacillales</taxon>
        <taxon>Aerococcaceae</taxon>
        <taxon>Globicatella</taxon>
    </lineage>
</organism>
<dbReference type="Pfam" id="PF04138">
    <property type="entry name" value="GtrA_DPMS_TM"/>
    <property type="match status" value="1"/>
</dbReference>
<dbReference type="PANTHER" id="PTHR38459">
    <property type="entry name" value="PROPHAGE BACTOPRENOL-LINKED GLUCOSE TRANSLOCASE HOMOLOG"/>
    <property type="match status" value="1"/>
</dbReference>